<dbReference type="AlphaFoldDB" id="A0A085WAZ2"/>
<comment type="caution">
    <text evidence="2">The sequence shown here is derived from an EMBL/GenBank/DDBJ whole genome shotgun (WGS) entry which is preliminary data.</text>
</comment>
<gene>
    <name evidence="2" type="ORF">DB31_1873</name>
</gene>
<dbReference type="RefSeq" id="WP_044193816.1">
    <property type="nucleotide sequence ID" value="NZ_JMCB01000013.1"/>
</dbReference>
<dbReference type="Gene3D" id="2.160.20.10">
    <property type="entry name" value="Single-stranded right-handed beta-helix, Pectin lyase-like"/>
    <property type="match status" value="1"/>
</dbReference>
<dbReference type="Proteomes" id="UP000028725">
    <property type="component" value="Unassembled WGS sequence"/>
</dbReference>
<name>A0A085WAZ2_9BACT</name>
<protein>
    <recommendedName>
        <fullName evidence="1">Right handed beta helix domain-containing protein</fullName>
    </recommendedName>
</protein>
<evidence type="ECO:0000313" key="3">
    <source>
        <dbReference type="Proteomes" id="UP000028725"/>
    </source>
</evidence>
<dbReference type="SUPFAM" id="SSF51126">
    <property type="entry name" value="Pectin lyase-like"/>
    <property type="match status" value="1"/>
</dbReference>
<dbReference type="EMBL" id="JMCB01000013">
    <property type="protein sequence ID" value="KFE64855.1"/>
    <property type="molecule type" value="Genomic_DNA"/>
</dbReference>
<keyword evidence="3" id="KW-1185">Reference proteome</keyword>
<dbReference type="Pfam" id="PF13229">
    <property type="entry name" value="Beta_helix"/>
    <property type="match status" value="1"/>
</dbReference>
<sequence>MTIADPGTLPADTAFINAPVTSTVYVAKTGCPGPQDVCQESNNGMTRQTAKPRIDLAIPLVQPGGEIRVYPSETPYEEYLYIPLQQAGSSATPKFIIGVPDAMGKMPRIVPKFVDGRFRSIFNLETSYWIIKGVDIDCMDQRVSGVVPLRGDHLALLDSEVHHCRQSAVLVRGSKDVVIRNNVLHHNQDFQGVDSDLRYDSSGVDMESWFLRDASNAIIVSSITPTERVLIERNTAYANSGDGVQCQGGEAPGGTYYPEMNSRDVTIRDNLFHDNLENAVDIKSCLRVSITGSNQFYGYDHSGRNGGRCGGSAVIVHFNASKVLVEGARIHDSGIGVELGSDQLGAVQDIIIRRNSIYRMNQNYSRWAAGDAPGGRTGYEWKVNCGDGIKVNRAQRAEIYHNTLDNLLHSGIKIRSILADTETVRVWNNIISDVSGLNYIDETQFPSTYPLPPSYVPARYGHEHGGYLDYDRSSSLSGLVSEYNLFHKGDGTSLLYRYCPPSGSCTQQSLATFRTSSSLDLAPNSQETPANSTLFVALPDSNGYFTQSGTLARNTALVDAGNSGQDCASAPDKGALESDCAREWTPYSAPLSASTGVTSGSAPSLQVDASGLPVVAWSEAEGEARAIHVRRLVGGIWQPIGDPLSASTGSGTHAETPQLVLNAQGHPVVAWSESNGTGAQVHVWAWTGSQWTPYGGGLRVTSSGYAFNPSLKLDASGDPVVAWRESPNGQYYNGTIHVSRWNNGSWSSVGGAVLSMGDAFEAPSLEMGGDDEPRVAWSAFNGVEWRIFVAGWTGTAWQAVGSDGINALTEVGTGGSSPSLKIDGSGRPLVAFSESMANEDETWVFLFRWNGTSWDDLGGKLNGDVAGDPDLWEQGNWPVLELDGVGNAYVAYRSSFSDYRSSPYSHWSTDFIKVRDASTGAWTTLSSWFIPDSGPPRAFRVRASGEPFIAMEKVTQPWVPYSNGVSGIEVTHWAPWL</sequence>
<dbReference type="STRING" id="394096.DB31_1873"/>
<dbReference type="InterPro" id="IPR006626">
    <property type="entry name" value="PbH1"/>
</dbReference>
<reference evidence="2 3" key="1">
    <citation type="submission" date="2014-04" db="EMBL/GenBank/DDBJ databases">
        <title>Genome assembly of Hyalangium minutum DSM 14724.</title>
        <authorList>
            <person name="Sharma G."/>
            <person name="Subramanian S."/>
        </authorList>
    </citation>
    <scope>NUCLEOTIDE SEQUENCE [LARGE SCALE GENOMIC DNA]</scope>
    <source>
        <strain evidence="2 3">DSM 14724</strain>
    </source>
</reference>
<dbReference type="InterPro" id="IPR011050">
    <property type="entry name" value="Pectin_lyase_fold/virulence"/>
</dbReference>
<dbReference type="InterPro" id="IPR039448">
    <property type="entry name" value="Beta_helix"/>
</dbReference>
<evidence type="ECO:0000313" key="2">
    <source>
        <dbReference type="EMBL" id="KFE64855.1"/>
    </source>
</evidence>
<feature type="domain" description="Right handed beta helix" evidence="1">
    <location>
        <begin position="129"/>
        <end position="293"/>
    </location>
</feature>
<dbReference type="InterPro" id="IPR012334">
    <property type="entry name" value="Pectin_lyas_fold"/>
</dbReference>
<proteinExistence type="predicted"/>
<organism evidence="2 3">
    <name type="scientific">Hyalangium minutum</name>
    <dbReference type="NCBI Taxonomy" id="394096"/>
    <lineage>
        <taxon>Bacteria</taxon>
        <taxon>Pseudomonadati</taxon>
        <taxon>Myxococcota</taxon>
        <taxon>Myxococcia</taxon>
        <taxon>Myxococcales</taxon>
        <taxon>Cystobacterineae</taxon>
        <taxon>Archangiaceae</taxon>
        <taxon>Hyalangium</taxon>
    </lineage>
</organism>
<evidence type="ECO:0000259" key="1">
    <source>
        <dbReference type="Pfam" id="PF13229"/>
    </source>
</evidence>
<dbReference type="SMART" id="SM00710">
    <property type="entry name" value="PbH1"/>
    <property type="match status" value="7"/>
</dbReference>
<dbReference type="SUPFAM" id="SSF89372">
    <property type="entry name" value="Fucose-specific lectin"/>
    <property type="match status" value="1"/>
</dbReference>
<accession>A0A085WAZ2</accession>